<dbReference type="EMBL" id="CP066802">
    <property type="protein sequence ID" value="QQM67133.1"/>
    <property type="molecule type" value="Genomic_DNA"/>
</dbReference>
<dbReference type="GO" id="GO:0070291">
    <property type="term" value="P:N-acylethanolamine metabolic process"/>
    <property type="evidence" value="ECO:0007669"/>
    <property type="project" value="TreeGrafter"/>
</dbReference>
<dbReference type="PANTHER" id="PTHR46320:SF1">
    <property type="entry name" value="GLYCEROPHOSPHODIESTER PHOSPHODIESTERASE 1"/>
    <property type="match status" value="1"/>
</dbReference>
<dbReference type="InterPro" id="IPR017946">
    <property type="entry name" value="PLC-like_Pdiesterase_TIM-brl"/>
</dbReference>
<dbReference type="Proteomes" id="UP000595895">
    <property type="component" value="Chromosome"/>
</dbReference>
<sequence length="468" mass="51152">MIKVRQQSYASARLGQGTPLQVEARKGDLLVLVLASQWATVGHKTVPPGWQHVYADGQATAGRSGFIAWTRAQQDTTVQLDHWWGEVDTYAARQRGLLLAISGADTVAEPATAGWTKARPRQVEPGLVIAQEHGSRWDPLNAFTVSGGQVLLAGEASSTASWSAVRAVLTDQAGTLTEGTQRAAVVWATIPLKPAAEAPAAEPPAAEAPATRDFDLAVAKADGTVTPVVPARLRNWSATTVDDLLARKRWMIAHRGGSADWPEMSLKAYAESARRAVPALEFSFSATRDGALIGLHDQSIKRVDASAPDTPITQMTWAEASRYRTQGQPFIRLETLLSAFGSDHVLFLDPKYSANRHDLYLPHLDPRRTILKYYGDATWLASIWRAKGFKCWGFMYPAEILDGRGATWAPYWDLVGVPWWADKQVWDTAKSYGKPLIGHICPNQRAIDRCFEMGAVGVMCAKIDGMVL</sequence>
<dbReference type="Pfam" id="PF03009">
    <property type="entry name" value="GDPD"/>
    <property type="match status" value="1"/>
</dbReference>
<dbReference type="PANTHER" id="PTHR46320">
    <property type="entry name" value="GLYCEROPHOSPHODIESTER PHOSPHODIESTERASE 1"/>
    <property type="match status" value="1"/>
</dbReference>
<protein>
    <recommendedName>
        <fullName evidence="1">GP-PDE domain-containing protein</fullName>
    </recommendedName>
</protein>
<dbReference type="InterPro" id="IPR030395">
    <property type="entry name" value="GP_PDE_dom"/>
</dbReference>
<feature type="domain" description="GP-PDE" evidence="1">
    <location>
        <begin position="249"/>
        <end position="468"/>
    </location>
</feature>
<organism evidence="2 3">
    <name type="scientific">Actinomyces weissii</name>
    <dbReference type="NCBI Taxonomy" id="675090"/>
    <lineage>
        <taxon>Bacteria</taxon>
        <taxon>Bacillati</taxon>
        <taxon>Actinomycetota</taxon>
        <taxon>Actinomycetes</taxon>
        <taxon>Actinomycetales</taxon>
        <taxon>Actinomycetaceae</taxon>
        <taxon>Actinomyces</taxon>
    </lineage>
</organism>
<proteinExistence type="predicted"/>
<gene>
    <name evidence="2" type="ORF">JG540_08900</name>
</gene>
<dbReference type="SUPFAM" id="SSF51695">
    <property type="entry name" value="PLC-like phosphodiesterases"/>
    <property type="match status" value="1"/>
</dbReference>
<reference evidence="2 3" key="1">
    <citation type="submission" date="2020-12" db="EMBL/GenBank/DDBJ databases">
        <authorList>
            <person name="Zhou J."/>
        </authorList>
    </citation>
    <scope>NUCLEOTIDE SEQUENCE [LARGE SCALE GENOMIC DNA]</scope>
    <source>
        <strain evidence="2 3">CCUG 61299</strain>
    </source>
</reference>
<evidence type="ECO:0000259" key="1">
    <source>
        <dbReference type="PROSITE" id="PS51704"/>
    </source>
</evidence>
<dbReference type="AlphaFoldDB" id="A0A7T7M969"/>
<dbReference type="GO" id="GO:0006580">
    <property type="term" value="P:ethanolamine metabolic process"/>
    <property type="evidence" value="ECO:0007669"/>
    <property type="project" value="TreeGrafter"/>
</dbReference>
<keyword evidence="3" id="KW-1185">Reference proteome</keyword>
<dbReference type="GO" id="GO:0008889">
    <property type="term" value="F:glycerophosphodiester phosphodiesterase activity"/>
    <property type="evidence" value="ECO:0007669"/>
    <property type="project" value="TreeGrafter"/>
</dbReference>
<dbReference type="GO" id="GO:0005886">
    <property type="term" value="C:plasma membrane"/>
    <property type="evidence" value="ECO:0007669"/>
    <property type="project" value="TreeGrafter"/>
</dbReference>
<accession>A0A7T7M969</accession>
<dbReference type="Gene3D" id="3.20.20.190">
    <property type="entry name" value="Phosphatidylinositol (PI) phosphodiesterase"/>
    <property type="match status" value="1"/>
</dbReference>
<dbReference type="GO" id="GO:0006644">
    <property type="term" value="P:phospholipid metabolic process"/>
    <property type="evidence" value="ECO:0007669"/>
    <property type="project" value="TreeGrafter"/>
</dbReference>
<evidence type="ECO:0000313" key="2">
    <source>
        <dbReference type="EMBL" id="QQM67133.1"/>
    </source>
</evidence>
<evidence type="ECO:0000313" key="3">
    <source>
        <dbReference type="Proteomes" id="UP000595895"/>
    </source>
</evidence>
<dbReference type="KEGG" id="awe:JG540_08900"/>
<dbReference type="RefSeq" id="WP_200275452.1">
    <property type="nucleotide sequence ID" value="NZ_CP066802.1"/>
</dbReference>
<dbReference type="PROSITE" id="PS51704">
    <property type="entry name" value="GP_PDE"/>
    <property type="match status" value="1"/>
</dbReference>
<name>A0A7T7M969_9ACTO</name>